<evidence type="ECO:0000256" key="1">
    <source>
        <dbReference type="SAM" id="MobiDB-lite"/>
    </source>
</evidence>
<sequence>MFDTIAHQRRDVVRKDVLGRARISGYPFVDHHQRHMPNDVRRGDDLKERNVFACARSHAAGEGARQHQQLGPVHGAPPMEFQAAPATT</sequence>
<evidence type="ECO:0000313" key="2">
    <source>
        <dbReference type="EMBL" id="PZR07588.1"/>
    </source>
</evidence>
<protein>
    <submittedName>
        <fullName evidence="2">Uncharacterized protein</fullName>
    </submittedName>
</protein>
<reference evidence="2 3" key="1">
    <citation type="submission" date="2017-08" db="EMBL/GenBank/DDBJ databases">
        <title>Infants hospitalized years apart are colonized by the same room-sourced microbial strains.</title>
        <authorList>
            <person name="Brooks B."/>
            <person name="Olm M.R."/>
            <person name="Firek B.A."/>
            <person name="Baker R."/>
            <person name="Thomas B.C."/>
            <person name="Morowitz M.J."/>
            <person name="Banfield J.F."/>
        </authorList>
    </citation>
    <scope>NUCLEOTIDE SEQUENCE [LARGE SCALE GENOMIC DNA]</scope>
    <source>
        <strain evidence="2">S2_003_000_R2_14</strain>
    </source>
</reference>
<dbReference type="AlphaFoldDB" id="A0A2W5UF68"/>
<dbReference type="EMBL" id="QFQP01000030">
    <property type="protein sequence ID" value="PZR07588.1"/>
    <property type="molecule type" value="Genomic_DNA"/>
</dbReference>
<feature type="region of interest" description="Disordered" evidence="1">
    <location>
        <begin position="58"/>
        <end position="88"/>
    </location>
</feature>
<proteinExistence type="predicted"/>
<evidence type="ECO:0000313" key="3">
    <source>
        <dbReference type="Proteomes" id="UP000249061"/>
    </source>
</evidence>
<organism evidence="2 3">
    <name type="scientific">Archangium gephyra</name>
    <dbReference type="NCBI Taxonomy" id="48"/>
    <lineage>
        <taxon>Bacteria</taxon>
        <taxon>Pseudomonadati</taxon>
        <taxon>Myxococcota</taxon>
        <taxon>Myxococcia</taxon>
        <taxon>Myxococcales</taxon>
        <taxon>Cystobacterineae</taxon>
        <taxon>Archangiaceae</taxon>
        <taxon>Archangium</taxon>
    </lineage>
</organism>
<name>A0A2W5UF68_9BACT</name>
<dbReference type="Proteomes" id="UP000249061">
    <property type="component" value="Unassembled WGS sequence"/>
</dbReference>
<gene>
    <name evidence="2" type="ORF">DI536_27340</name>
</gene>
<comment type="caution">
    <text evidence="2">The sequence shown here is derived from an EMBL/GenBank/DDBJ whole genome shotgun (WGS) entry which is preliminary data.</text>
</comment>
<accession>A0A2W5UF68</accession>